<gene>
    <name evidence="3" type="primary">Mbd2</name>
    <name evidence="3" type="ORF">g.8898</name>
</gene>
<dbReference type="SMART" id="SM00391">
    <property type="entry name" value="MBD"/>
    <property type="match status" value="1"/>
</dbReference>
<dbReference type="Pfam" id="PF01429">
    <property type="entry name" value="MBD"/>
    <property type="match status" value="1"/>
</dbReference>
<name>A0A6G1SDQ2_9ACAR</name>
<dbReference type="InterPro" id="IPR016177">
    <property type="entry name" value="DNA-bd_dom_sf"/>
</dbReference>
<dbReference type="Pfam" id="PF14048">
    <property type="entry name" value="MBD_C"/>
    <property type="match status" value="1"/>
</dbReference>
<dbReference type="InterPro" id="IPR001739">
    <property type="entry name" value="Methyl_CpG_DNA-bd"/>
</dbReference>
<dbReference type="EMBL" id="GGYP01003728">
    <property type="protein sequence ID" value="MDE48499.1"/>
    <property type="molecule type" value="Transcribed_RNA"/>
</dbReference>
<feature type="domain" description="MBD" evidence="2">
    <location>
        <begin position="1"/>
        <end position="65"/>
    </location>
</feature>
<feature type="region of interest" description="Disordered" evidence="1">
    <location>
        <begin position="241"/>
        <end position="260"/>
    </location>
</feature>
<dbReference type="AlphaFoldDB" id="A0A6G1SDQ2"/>
<evidence type="ECO:0000259" key="2">
    <source>
        <dbReference type="PROSITE" id="PS50982"/>
    </source>
</evidence>
<dbReference type="PROSITE" id="PS50982">
    <property type="entry name" value="MBD"/>
    <property type="match status" value="1"/>
</dbReference>
<organism evidence="3">
    <name type="scientific">Aceria tosichella</name>
    <name type="common">wheat curl mite</name>
    <dbReference type="NCBI Taxonomy" id="561515"/>
    <lineage>
        <taxon>Eukaryota</taxon>
        <taxon>Metazoa</taxon>
        <taxon>Ecdysozoa</taxon>
        <taxon>Arthropoda</taxon>
        <taxon>Chelicerata</taxon>
        <taxon>Arachnida</taxon>
        <taxon>Acari</taxon>
        <taxon>Acariformes</taxon>
        <taxon>Trombidiformes</taxon>
        <taxon>Prostigmata</taxon>
        <taxon>Eupodina</taxon>
        <taxon>Eriophyoidea</taxon>
        <taxon>Eriophyidae</taxon>
        <taxon>Eriophyinae</taxon>
        <taxon>Aceriini</taxon>
        <taxon>Aceria</taxon>
    </lineage>
</organism>
<evidence type="ECO:0000256" key="1">
    <source>
        <dbReference type="SAM" id="MobiDB-lite"/>
    </source>
</evidence>
<sequence length="300" mass="35095">MENPPALPRGWRREEFARPKGLSNGKYQVHYISESGQRFKNKCMLARFMGGEVDLTPFDWKTGKIDPYLKRKVERMIRLKECSDVNRRLRNDHTIKPPLRQTVSNLKLPVTIYRAQPKEQPPVQPPTNVVMTRQIQNQIKQANNHESQRAALAAAEARTNNFKPRQIFWEKRLQGQHASINDENYEKFSLPRTIKSMVPEHINEDSVVRAIVTSLYDRNTTVTVTGQSKPKQEVYKNPALFLDPYQPPTKPISVNDDDLKEQEKRVQHYRRELERIIKLDMSNNQENKQISNNVDLNKKE</sequence>
<protein>
    <submittedName>
        <fullName evidence="3">Methyl-CpG-binding domain protein 2</fullName>
    </submittedName>
</protein>
<reference evidence="3" key="1">
    <citation type="submission" date="2018-10" db="EMBL/GenBank/DDBJ databases">
        <title>Transcriptome assembly of Aceria tosichella (Wheat curl mite) Type 2.</title>
        <authorList>
            <person name="Scully E.D."/>
            <person name="Geib S.M."/>
            <person name="Palmer N.A."/>
            <person name="Gupta A.K."/>
            <person name="Sarath G."/>
            <person name="Tatineni S."/>
        </authorList>
    </citation>
    <scope>NUCLEOTIDE SEQUENCE</scope>
    <source>
        <strain evidence="3">LincolnNE</strain>
    </source>
</reference>
<dbReference type="Gene3D" id="3.30.890.10">
    <property type="entry name" value="Methyl-cpg-binding Protein 2, Chain A"/>
    <property type="match status" value="1"/>
</dbReference>
<dbReference type="SUPFAM" id="SSF54171">
    <property type="entry name" value="DNA-binding domain"/>
    <property type="match status" value="1"/>
</dbReference>
<evidence type="ECO:0000313" key="3">
    <source>
        <dbReference type="EMBL" id="MDE48499.1"/>
    </source>
</evidence>
<dbReference type="InterPro" id="IPR025884">
    <property type="entry name" value="MeCpG-bd_2/3_C_dom"/>
</dbReference>
<proteinExistence type="predicted"/>
<dbReference type="GO" id="GO:0003677">
    <property type="term" value="F:DNA binding"/>
    <property type="evidence" value="ECO:0007669"/>
    <property type="project" value="InterPro"/>
</dbReference>
<accession>A0A6G1SDQ2</accession>